<dbReference type="EMBL" id="RCHS01003527">
    <property type="protein sequence ID" value="RMX41065.1"/>
    <property type="molecule type" value="Genomic_DNA"/>
</dbReference>
<keyword evidence="2" id="KW-1185">Reference proteome</keyword>
<sequence length="113" mass="13332">MSENVPPQRREVVAVALWKDETSDEKQKEIPRPSDNLTRKIKRFLSYHLFSRTPRGILSGKARLRELRQKYGLEYRSLSDPFVPTHRRIRKGSVLSRLSTLVRPYSLNITKRQ</sequence>
<evidence type="ECO:0000313" key="1">
    <source>
        <dbReference type="EMBL" id="RMX41065.1"/>
    </source>
</evidence>
<protein>
    <submittedName>
        <fullName evidence="1">Uncharacterized protein</fullName>
    </submittedName>
</protein>
<dbReference type="Proteomes" id="UP000275408">
    <property type="component" value="Unassembled WGS sequence"/>
</dbReference>
<dbReference type="AlphaFoldDB" id="A0A3M6TI41"/>
<reference evidence="1 2" key="1">
    <citation type="journal article" date="2018" name="Sci. Rep.">
        <title>Comparative analysis of the Pocillopora damicornis genome highlights role of immune system in coral evolution.</title>
        <authorList>
            <person name="Cunning R."/>
            <person name="Bay R.A."/>
            <person name="Gillette P."/>
            <person name="Baker A.C."/>
            <person name="Traylor-Knowles N."/>
        </authorList>
    </citation>
    <scope>NUCLEOTIDE SEQUENCE [LARGE SCALE GENOMIC DNA]</scope>
    <source>
        <strain evidence="1">RSMAS</strain>
        <tissue evidence="1">Whole animal</tissue>
    </source>
</reference>
<evidence type="ECO:0000313" key="2">
    <source>
        <dbReference type="Proteomes" id="UP000275408"/>
    </source>
</evidence>
<gene>
    <name evidence="1" type="ORF">pdam_00003260</name>
</gene>
<accession>A0A3M6TI41</accession>
<organism evidence="1 2">
    <name type="scientific">Pocillopora damicornis</name>
    <name type="common">Cauliflower coral</name>
    <name type="synonym">Millepora damicornis</name>
    <dbReference type="NCBI Taxonomy" id="46731"/>
    <lineage>
        <taxon>Eukaryota</taxon>
        <taxon>Metazoa</taxon>
        <taxon>Cnidaria</taxon>
        <taxon>Anthozoa</taxon>
        <taxon>Hexacorallia</taxon>
        <taxon>Scleractinia</taxon>
        <taxon>Astrocoeniina</taxon>
        <taxon>Pocilloporidae</taxon>
        <taxon>Pocillopora</taxon>
    </lineage>
</organism>
<comment type="caution">
    <text evidence="1">The sequence shown here is derived from an EMBL/GenBank/DDBJ whole genome shotgun (WGS) entry which is preliminary data.</text>
</comment>
<proteinExistence type="predicted"/>
<feature type="non-terminal residue" evidence="1">
    <location>
        <position position="113"/>
    </location>
</feature>
<name>A0A3M6TI41_POCDA</name>